<dbReference type="WBParaSite" id="PgR031_g101_t02">
    <property type="protein sequence ID" value="PgR031_g101_t02"/>
    <property type="gene ID" value="PgR031_g101"/>
</dbReference>
<accession>A0A915BAX3</accession>
<name>A0A915BAX3_PARUN</name>
<proteinExistence type="predicted"/>
<evidence type="ECO:0000313" key="2">
    <source>
        <dbReference type="WBParaSite" id="PgR031_g101_t02"/>
    </source>
</evidence>
<organism evidence="1 2">
    <name type="scientific">Parascaris univalens</name>
    <name type="common">Nematode worm</name>
    <dbReference type="NCBI Taxonomy" id="6257"/>
    <lineage>
        <taxon>Eukaryota</taxon>
        <taxon>Metazoa</taxon>
        <taxon>Ecdysozoa</taxon>
        <taxon>Nematoda</taxon>
        <taxon>Chromadorea</taxon>
        <taxon>Rhabditida</taxon>
        <taxon>Spirurina</taxon>
        <taxon>Ascaridomorpha</taxon>
        <taxon>Ascaridoidea</taxon>
        <taxon>Ascarididae</taxon>
        <taxon>Parascaris</taxon>
    </lineage>
</organism>
<keyword evidence="1" id="KW-1185">Reference proteome</keyword>
<dbReference type="AlphaFoldDB" id="A0A915BAX3"/>
<dbReference type="Proteomes" id="UP000887569">
    <property type="component" value="Unplaced"/>
</dbReference>
<sequence length="69" mass="8381">MQMHRYLASAFHLVNSWKFRPLFLDHSTWRCEQERALNCSARCFNIIWRRHMQKLTRISCPMGFFNGFG</sequence>
<reference evidence="2" key="1">
    <citation type="submission" date="2022-11" db="UniProtKB">
        <authorList>
            <consortium name="WormBaseParasite"/>
        </authorList>
    </citation>
    <scope>IDENTIFICATION</scope>
</reference>
<evidence type="ECO:0000313" key="1">
    <source>
        <dbReference type="Proteomes" id="UP000887569"/>
    </source>
</evidence>
<protein>
    <submittedName>
        <fullName evidence="2">Membrane protein BRI3</fullName>
    </submittedName>
</protein>